<dbReference type="Pfam" id="PF20776">
    <property type="entry name" value="SLS1_N"/>
    <property type="match status" value="1"/>
</dbReference>
<evidence type="ECO:0000313" key="6">
    <source>
        <dbReference type="EMBL" id="CZR41975.1"/>
    </source>
</evidence>
<feature type="compositionally biased region" description="Basic residues" evidence="1">
    <location>
        <begin position="1208"/>
        <end position="1242"/>
    </location>
</feature>
<feature type="region of interest" description="Disordered" evidence="1">
    <location>
        <begin position="1081"/>
        <end position="1169"/>
    </location>
</feature>
<dbReference type="InterPro" id="IPR032741">
    <property type="entry name" value="Sls1_KH-1"/>
</dbReference>
<feature type="compositionally biased region" description="Polar residues" evidence="1">
    <location>
        <begin position="162"/>
        <end position="171"/>
    </location>
</feature>
<keyword evidence="7" id="KW-1185">Reference proteome</keyword>
<feature type="compositionally biased region" description="Basic and acidic residues" evidence="1">
    <location>
        <begin position="1016"/>
        <end position="1029"/>
    </location>
</feature>
<dbReference type="InterPro" id="IPR048401">
    <property type="entry name" value="SLS1_C"/>
</dbReference>
<feature type="region of interest" description="Disordered" evidence="1">
    <location>
        <begin position="1182"/>
        <end position="1242"/>
    </location>
</feature>
<dbReference type="AlphaFoldDB" id="A0A1L7VQM6"/>
<feature type="domain" description="SLS1 C-terminal" evidence="5">
    <location>
        <begin position="563"/>
        <end position="866"/>
    </location>
</feature>
<feature type="region of interest" description="Disordered" evidence="1">
    <location>
        <begin position="1005"/>
        <end position="1029"/>
    </location>
</feature>
<evidence type="ECO:0000259" key="3">
    <source>
        <dbReference type="Pfam" id="PF20776"/>
    </source>
</evidence>
<evidence type="ECO:0000259" key="4">
    <source>
        <dbReference type="Pfam" id="PF20777"/>
    </source>
</evidence>
<feature type="compositionally biased region" description="Polar residues" evidence="1">
    <location>
        <begin position="95"/>
        <end position="110"/>
    </location>
</feature>
<protein>
    <submittedName>
        <fullName evidence="6">Uncharacterized protein</fullName>
    </submittedName>
</protein>
<dbReference type="Proteomes" id="UP000183971">
    <property type="component" value="Unassembled WGS sequence"/>
</dbReference>
<dbReference type="Pfam" id="PF20778">
    <property type="entry name" value="SLS1_C"/>
    <property type="match status" value="1"/>
</dbReference>
<feature type="domain" description="SLS1 second KH" evidence="4">
    <location>
        <begin position="458"/>
        <end position="526"/>
    </location>
</feature>
<feature type="region of interest" description="Disordered" evidence="1">
    <location>
        <begin position="918"/>
        <end position="990"/>
    </location>
</feature>
<dbReference type="Pfam" id="PF20777">
    <property type="entry name" value="KH_SLS1_2"/>
    <property type="match status" value="1"/>
</dbReference>
<dbReference type="Pfam" id="PF14611">
    <property type="entry name" value="KH_SLS1_1"/>
    <property type="match status" value="1"/>
</dbReference>
<sequence length="1242" mass="139386">MISRAVRVPRIRLACRFGLITQRSTGLGFRPSPVHEGLARRLYTSDLGNAGENKVDAFITNTDASKTTPKEEQLDEESKVSPTGSEDTTPAPDFPSTTNVDSEPTSSSEEPQLHEDPISKDTTISPGDETFPEKLVDDALNESSSQPQSSRYVLPDLPDFPKSSSGRSPSPEQYALDELLGESQKPGIEAFALPELEAPDLEDELIPLPKRRLYDRLMHDESLGVSTLGMPAGAIIINNPNMTRIERPAPTVMEAKPIETTDLDWQNLTPSGMTEPESEEIFKNIDEICPTSRILRQTDIDKLVSTLCDGFTVTQLREYHSARKPEPRDHDMVKYEWIEEIVPWTPMNSVRLRGNDKATLAQKIVLDKWKIKVQEHADDLGKAFVWMDPEIFPFLIYGRNNTSRLLWELKRDFIVGEDEKLTLHTPKCRLNITAKKSTTYGILAHIDQAVQRMKSRVIDVAPLLPKTRSVALTQAERKELGRLTKTSITPVRHGSQEMLRVSWMPQPDEPPTETEDLADTVFRLIVGRVVPGADHGVLQCLPRSDNQDLVTGQPVPVQRQARAMSWRDKLQKWLRIVAPISKDTQNTLPLGLPSESVIPEEKCPRSGNVDATTARFGHILHQRASTSMKELYRKRRILAPLTPHPAAFSALKPDNDLPLKETTSIVMHLSPHVDTSESPVTDSNKKKHADPAAYITIPVHPQADLDNFTIPDDATVHIYVPWHNSDVLLPTEAVDVRFEHKRSYALSIKHPGIKEFFEKSQLNLREGQLRTPSQAKLMVPGSWLRGSGSGRMNTAKRDVLYDFRGTEIHQTVEMPWNGHTLRYSSIEAGQHGGQRQEITLQAGLPGENPVAFKDKRRTSFLQLVEDIATGKCFSWSDGYKSVKSRQLEDFSYNLLEEDLPEDVIVDNEKFDSHGRVNRYRSATSGDSYKPDQRGHFNQHRPAIEMSNDRYDSRDHVGERESATKANSGKLESRVRLNARAPSPEPEKGTPVEIFDDIDALFAAEGPTSELNPDTTSKSDKQQLDETKFDDKIITKPSKEEDYLMSFLEKYSSPKAFLSEDNRKLYGIDAAYKYKKSMTSVAEDFPPIGNSPDFPDFPEDKVTPPKPRKAKVATKKEKSRKKVQSENFATQEPAPKPKPKATPKKSATTGKAKDKPSKYTLPELQKPATMSDADAFAAQFARRATSENRGKDQNSVIGFFDTLPEEKKPAKKKSAQKKPAQKKKQSASKKKQPTSSNSKHKKP</sequence>
<evidence type="ECO:0000259" key="2">
    <source>
        <dbReference type="Pfam" id="PF14611"/>
    </source>
</evidence>
<evidence type="ECO:0000259" key="5">
    <source>
        <dbReference type="Pfam" id="PF20778"/>
    </source>
</evidence>
<name>A0A1L7VQM6_FUSPR</name>
<feature type="compositionally biased region" description="Polar residues" evidence="1">
    <location>
        <begin position="141"/>
        <end position="151"/>
    </location>
</feature>
<feature type="domain" description="SLS1 first KH" evidence="2">
    <location>
        <begin position="381"/>
        <end position="453"/>
    </location>
</feature>
<dbReference type="EMBL" id="FJOF01000006">
    <property type="protein sequence ID" value="CZR41975.1"/>
    <property type="molecule type" value="Genomic_DNA"/>
</dbReference>
<evidence type="ECO:0000313" key="7">
    <source>
        <dbReference type="Proteomes" id="UP000183971"/>
    </source>
</evidence>
<evidence type="ECO:0000256" key="1">
    <source>
        <dbReference type="SAM" id="MobiDB-lite"/>
    </source>
</evidence>
<gene>
    <name evidence="6" type="ORF">FPRO_09276</name>
</gene>
<dbReference type="VEuPathDB" id="FungiDB:FPRO_09276"/>
<feature type="domain" description="SLS1 N-terminal" evidence="3">
    <location>
        <begin position="274"/>
        <end position="374"/>
    </location>
</feature>
<dbReference type="InterPro" id="IPR048748">
    <property type="entry name" value="SLS1_KH2"/>
</dbReference>
<dbReference type="RefSeq" id="XP_031082567.1">
    <property type="nucleotide sequence ID" value="XM_031232652.1"/>
</dbReference>
<feature type="compositionally biased region" description="Basic and acidic residues" evidence="1">
    <location>
        <begin position="946"/>
        <end position="962"/>
    </location>
</feature>
<dbReference type="GO" id="GO:0005743">
    <property type="term" value="C:mitochondrial inner membrane"/>
    <property type="evidence" value="ECO:0007669"/>
    <property type="project" value="InterPro"/>
</dbReference>
<feature type="compositionally biased region" description="Basic residues" evidence="1">
    <location>
        <begin position="1105"/>
        <end position="1121"/>
    </location>
</feature>
<reference evidence="7" key="1">
    <citation type="journal article" date="2016" name="Genome Biol. Evol.">
        <title>Comparative 'omics' of the Fusarium fujikuroi species complex highlights differences in genetic potential and metabolite synthesis.</title>
        <authorList>
            <person name="Niehaus E.-M."/>
            <person name="Muensterkoetter M."/>
            <person name="Proctor R.H."/>
            <person name="Brown D.W."/>
            <person name="Sharon A."/>
            <person name="Idan Y."/>
            <person name="Oren-Young L."/>
            <person name="Sieber C.M."/>
            <person name="Novak O."/>
            <person name="Pencik A."/>
            <person name="Tarkowska D."/>
            <person name="Hromadova K."/>
            <person name="Freeman S."/>
            <person name="Maymon M."/>
            <person name="Elazar M."/>
            <person name="Youssef S.A."/>
            <person name="El-Shabrawy E.S.M."/>
            <person name="Shalaby A.B.A."/>
            <person name="Houterman P."/>
            <person name="Brock N.L."/>
            <person name="Burkhardt I."/>
            <person name="Tsavkelova E.A."/>
            <person name="Dickschat J.S."/>
            <person name="Galuszka P."/>
            <person name="Gueldener U."/>
            <person name="Tudzynski B."/>
        </authorList>
    </citation>
    <scope>NUCLEOTIDE SEQUENCE [LARGE SCALE GENOMIC DNA]</scope>
    <source>
        <strain evidence="7">ET1</strain>
    </source>
</reference>
<feature type="compositionally biased region" description="Basic and acidic residues" evidence="1">
    <location>
        <begin position="68"/>
        <end position="79"/>
    </location>
</feature>
<dbReference type="GeneID" id="42054151"/>
<accession>A0A1L7VQM6</accession>
<dbReference type="InterPro" id="IPR048400">
    <property type="entry name" value="SLS1_N"/>
</dbReference>
<feature type="region of interest" description="Disordered" evidence="1">
    <location>
        <begin position="59"/>
        <end position="172"/>
    </location>
</feature>
<comment type="caution">
    <text evidence="6">The sequence shown here is derived from an EMBL/GenBank/DDBJ whole genome shotgun (WGS) entry which is preliminary data.</text>
</comment>
<organism evidence="6 7">
    <name type="scientific">Fusarium proliferatum (strain ET1)</name>
    <name type="common">Orchid endophyte fungus</name>
    <dbReference type="NCBI Taxonomy" id="1227346"/>
    <lineage>
        <taxon>Eukaryota</taxon>
        <taxon>Fungi</taxon>
        <taxon>Dikarya</taxon>
        <taxon>Ascomycota</taxon>
        <taxon>Pezizomycotina</taxon>
        <taxon>Sordariomycetes</taxon>
        <taxon>Hypocreomycetidae</taxon>
        <taxon>Hypocreales</taxon>
        <taxon>Nectriaceae</taxon>
        <taxon>Fusarium</taxon>
        <taxon>Fusarium fujikuroi species complex</taxon>
    </lineage>
</organism>
<proteinExistence type="predicted"/>